<dbReference type="AlphaFoldDB" id="A0A7R7XTY7"/>
<proteinExistence type="predicted"/>
<dbReference type="PROSITE" id="PS50048">
    <property type="entry name" value="ZN2_CY6_FUNGAL_2"/>
    <property type="match status" value="1"/>
</dbReference>
<dbReference type="KEGG" id="apuu:APUU_51639A"/>
<dbReference type="GeneID" id="64976933"/>
<sequence>MQVDQDSDSGSQVGPPARQSSRSARRHRSKRSRITRRRICLSCQTCRRRKVKCDKVHPICGNCSKIAAACTYDDEPRQNDIRASPAKPGTPIPDALEEDENRNQRNLFPSGQTPDLCAIETQLAKLTSLVEQLQEDRRALRRDAVNPEPVAASTANGEPGPEEPCGAAVSGSGDEFAIPTGLATDPVDPLSGSNVGHLSHAGRGSSRYVGTTYWAYISHELGELNQLLTSQNQTSDSATAGNTVVDTDSSARGQTLRSGIPSEFPGVAPHAFSLRAGSLPLVDDEVQADMLDNVPTKMLSDILYKGFVSGVHPLSPIIHPPIALKLYTDFWTWYGIARYTREPWPEPSFIPLLYAIWFGGSVTISSGTVKSAFSSSRSALSAKYADEVTRWLARISFPHSASLYDLAAYIITQTILSREEEPLRSSLFISLAVRVAQTLGLHRDPSQFNIEPCEREFRRRVWWHIVHMDSVIAMSSGLPPLLSEDTYWDVRETSEVKDTLLSTIQAEQYEHLVSTGQRPPDNPDDPTVCGGPSMVNVYYLSARGKCIMAQSVHRILKIQLGTKPVTRGDMEELRSALHDLQDKLNSIVSRIPTSDNSTNSSALPESESRASAHSCAAALPGDDGSSGCHEQYHSAVLVAFHKWTRILLSLFIDKAFCVAYQPFLRNPQSRIWPYARQSALRHCYAFMEKFIQLAADPDFKPFRWGWPGNHQPMHATMILLIDLYKRPYSPEAPVSRSFIDRILALAGPGEGIVGARDDLPTLRPLGDAGREAWNMIHRLRQKAWQKAGLNPNLPLPALSGQNQSHSDVPETASNLKGQPRSSYSARVSPAMPSTSANMSTARSPRALHAPTSAAADFDFVSSYPDMNTTNPTIPTPIPESCPSSASDPAVSFDWSEWDAIFGHSLPVTDELMGLDPATGLAFANLENDDT</sequence>
<dbReference type="GO" id="GO:0006351">
    <property type="term" value="P:DNA-templated transcription"/>
    <property type="evidence" value="ECO:0007669"/>
    <property type="project" value="InterPro"/>
</dbReference>
<dbReference type="InterPro" id="IPR050613">
    <property type="entry name" value="Sec_Metabolite_Reg"/>
</dbReference>
<reference evidence="9" key="1">
    <citation type="submission" date="2021-01" db="EMBL/GenBank/DDBJ databases">
        <authorList>
            <consortium name="Aspergillus puulaauensis MK2 genome sequencing consortium"/>
            <person name="Kazuki M."/>
            <person name="Futagami T."/>
        </authorList>
    </citation>
    <scope>NUCLEOTIDE SEQUENCE</scope>
    <source>
        <strain evidence="9">MK2</strain>
    </source>
</reference>
<dbReference type="PANTHER" id="PTHR31001">
    <property type="entry name" value="UNCHARACTERIZED TRANSCRIPTIONAL REGULATORY PROTEIN"/>
    <property type="match status" value="1"/>
</dbReference>
<dbReference type="SMART" id="SM00066">
    <property type="entry name" value="GAL4"/>
    <property type="match status" value="1"/>
</dbReference>
<feature type="domain" description="Zn(2)-C6 fungal-type" evidence="8">
    <location>
        <begin position="42"/>
        <end position="72"/>
    </location>
</feature>
<feature type="region of interest" description="Disordered" evidence="7">
    <location>
        <begin position="78"/>
        <end position="97"/>
    </location>
</feature>
<feature type="compositionally biased region" description="Basic residues" evidence="7">
    <location>
        <begin position="23"/>
        <end position="33"/>
    </location>
</feature>
<dbReference type="Gene3D" id="4.10.240.10">
    <property type="entry name" value="Zn(2)-C6 fungal-type DNA-binding domain"/>
    <property type="match status" value="1"/>
</dbReference>
<comment type="subcellular location">
    <subcellularLocation>
        <location evidence="1">Nucleus</location>
    </subcellularLocation>
</comment>
<dbReference type="GO" id="GO:0008270">
    <property type="term" value="F:zinc ion binding"/>
    <property type="evidence" value="ECO:0007669"/>
    <property type="project" value="InterPro"/>
</dbReference>
<evidence type="ECO:0000256" key="7">
    <source>
        <dbReference type="SAM" id="MobiDB-lite"/>
    </source>
</evidence>
<dbReference type="EMBL" id="AP024447">
    <property type="protein sequence ID" value="BCS26928.1"/>
    <property type="molecule type" value="Genomic_DNA"/>
</dbReference>
<feature type="compositionally biased region" description="Polar residues" evidence="7">
    <location>
        <begin position="799"/>
        <end position="842"/>
    </location>
</feature>
<keyword evidence="2" id="KW-0479">Metal-binding</keyword>
<dbReference type="GO" id="GO:0005634">
    <property type="term" value="C:nucleus"/>
    <property type="evidence" value="ECO:0007669"/>
    <property type="project" value="UniProtKB-SubCell"/>
</dbReference>
<evidence type="ECO:0000256" key="1">
    <source>
        <dbReference type="ARBA" id="ARBA00004123"/>
    </source>
</evidence>
<keyword evidence="3" id="KW-0805">Transcription regulation</keyword>
<dbReference type="OrthoDB" id="3989227at2759"/>
<keyword evidence="5" id="KW-0804">Transcription</keyword>
<organism evidence="9 10">
    <name type="scientific">Aspergillus puulaauensis</name>
    <dbReference type="NCBI Taxonomy" id="1220207"/>
    <lineage>
        <taxon>Eukaryota</taxon>
        <taxon>Fungi</taxon>
        <taxon>Dikarya</taxon>
        <taxon>Ascomycota</taxon>
        <taxon>Pezizomycotina</taxon>
        <taxon>Eurotiomycetes</taxon>
        <taxon>Eurotiomycetidae</taxon>
        <taxon>Eurotiales</taxon>
        <taxon>Aspergillaceae</taxon>
        <taxon>Aspergillus</taxon>
    </lineage>
</organism>
<evidence type="ECO:0000256" key="2">
    <source>
        <dbReference type="ARBA" id="ARBA00022723"/>
    </source>
</evidence>
<dbReference type="InterPro" id="IPR007219">
    <property type="entry name" value="XnlR_reg_dom"/>
</dbReference>
<keyword evidence="10" id="KW-1185">Reference proteome</keyword>
<dbReference type="PROSITE" id="PS00463">
    <property type="entry name" value="ZN2_CY6_FUNGAL_1"/>
    <property type="match status" value="1"/>
</dbReference>
<dbReference type="CDD" id="cd12148">
    <property type="entry name" value="fungal_TF_MHR"/>
    <property type="match status" value="1"/>
</dbReference>
<evidence type="ECO:0000256" key="3">
    <source>
        <dbReference type="ARBA" id="ARBA00023015"/>
    </source>
</evidence>
<name>A0A7R7XTY7_9EURO</name>
<protein>
    <recommendedName>
        <fullName evidence="8">Zn(2)-C6 fungal-type domain-containing protein</fullName>
    </recommendedName>
</protein>
<dbReference type="Proteomes" id="UP000654913">
    <property type="component" value="Chromosome 5"/>
</dbReference>
<evidence type="ECO:0000259" key="8">
    <source>
        <dbReference type="PROSITE" id="PS50048"/>
    </source>
</evidence>
<dbReference type="SUPFAM" id="SSF57701">
    <property type="entry name" value="Zn2/Cys6 DNA-binding domain"/>
    <property type="match status" value="1"/>
</dbReference>
<feature type="region of interest" description="Disordered" evidence="7">
    <location>
        <begin position="790"/>
        <end position="842"/>
    </location>
</feature>
<keyword evidence="4" id="KW-0238">DNA-binding</keyword>
<keyword evidence="6" id="KW-0539">Nucleus</keyword>
<dbReference type="InterPro" id="IPR001138">
    <property type="entry name" value="Zn2Cys6_DnaBD"/>
</dbReference>
<evidence type="ECO:0000256" key="4">
    <source>
        <dbReference type="ARBA" id="ARBA00023125"/>
    </source>
</evidence>
<dbReference type="CDD" id="cd00067">
    <property type="entry name" value="GAL4"/>
    <property type="match status" value="1"/>
</dbReference>
<dbReference type="Pfam" id="PF04082">
    <property type="entry name" value="Fungal_trans"/>
    <property type="match status" value="1"/>
</dbReference>
<evidence type="ECO:0000313" key="10">
    <source>
        <dbReference type="Proteomes" id="UP000654913"/>
    </source>
</evidence>
<gene>
    <name evidence="9" type="ORF">APUU_51639A</name>
</gene>
<dbReference type="Pfam" id="PF00172">
    <property type="entry name" value="Zn_clus"/>
    <property type="match status" value="1"/>
</dbReference>
<feature type="region of interest" description="Disordered" evidence="7">
    <location>
        <begin position="1"/>
        <end position="33"/>
    </location>
</feature>
<feature type="region of interest" description="Disordered" evidence="7">
    <location>
        <begin position="140"/>
        <end position="189"/>
    </location>
</feature>
<evidence type="ECO:0000256" key="5">
    <source>
        <dbReference type="ARBA" id="ARBA00023163"/>
    </source>
</evidence>
<dbReference type="GO" id="GO:0000981">
    <property type="term" value="F:DNA-binding transcription factor activity, RNA polymerase II-specific"/>
    <property type="evidence" value="ECO:0007669"/>
    <property type="project" value="InterPro"/>
</dbReference>
<dbReference type="GO" id="GO:0003677">
    <property type="term" value="F:DNA binding"/>
    <property type="evidence" value="ECO:0007669"/>
    <property type="project" value="UniProtKB-KW"/>
</dbReference>
<evidence type="ECO:0000313" key="9">
    <source>
        <dbReference type="EMBL" id="BCS26928.1"/>
    </source>
</evidence>
<reference evidence="9" key="2">
    <citation type="submission" date="2021-02" db="EMBL/GenBank/DDBJ databases">
        <title>Aspergillus puulaauensis MK2 genome sequence.</title>
        <authorList>
            <person name="Futagami T."/>
            <person name="Mori K."/>
            <person name="Kadooka C."/>
            <person name="Tanaka T."/>
        </authorList>
    </citation>
    <scope>NUCLEOTIDE SEQUENCE</scope>
    <source>
        <strain evidence="9">MK2</strain>
    </source>
</reference>
<accession>A0A7R7XTY7</accession>
<dbReference type="PANTHER" id="PTHR31001:SF79">
    <property type="entry name" value="ZN(II)2CYS6 TRANSCRIPTION FACTOR (EUROFUNG)"/>
    <property type="match status" value="1"/>
</dbReference>
<dbReference type="SMART" id="SM00906">
    <property type="entry name" value="Fungal_trans"/>
    <property type="match status" value="1"/>
</dbReference>
<evidence type="ECO:0000256" key="6">
    <source>
        <dbReference type="ARBA" id="ARBA00023242"/>
    </source>
</evidence>
<dbReference type="InterPro" id="IPR036864">
    <property type="entry name" value="Zn2-C6_fun-type_DNA-bd_sf"/>
</dbReference>
<dbReference type="RefSeq" id="XP_041559122.1">
    <property type="nucleotide sequence ID" value="XM_041706769.1"/>
</dbReference>